<dbReference type="EMBL" id="JJPS01000026">
    <property type="protein sequence ID" value="KKG94132.1"/>
    <property type="molecule type" value="Genomic_DNA"/>
</dbReference>
<dbReference type="Proteomes" id="UP000034950">
    <property type="component" value="Unassembled WGS sequence"/>
</dbReference>
<evidence type="ECO:0000313" key="3">
    <source>
        <dbReference type="EMBL" id="KKH09347.1"/>
    </source>
</evidence>
<dbReference type="InterPro" id="IPR008947">
    <property type="entry name" value="PLipase_C/P1_nuclease_dom_sf"/>
</dbReference>
<dbReference type="PATRIC" id="fig|2209.44.peg.652"/>
<dbReference type="GO" id="GO:0016788">
    <property type="term" value="F:hydrolase activity, acting on ester bonds"/>
    <property type="evidence" value="ECO:0007669"/>
    <property type="project" value="InterPro"/>
</dbReference>
<protein>
    <recommendedName>
        <fullName evidence="7">Phospholipase C</fullName>
    </recommendedName>
</protein>
<accession>A0A0F8IWV6</accession>
<organism evidence="2 5">
    <name type="scientific">Methanosarcina mazei</name>
    <name type="common">Methanosarcina frisia</name>
    <dbReference type="NCBI Taxonomy" id="2209"/>
    <lineage>
        <taxon>Archaea</taxon>
        <taxon>Methanobacteriati</taxon>
        <taxon>Methanobacteriota</taxon>
        <taxon>Stenosarchaea group</taxon>
        <taxon>Methanomicrobia</taxon>
        <taxon>Methanosarcinales</taxon>
        <taxon>Methanosarcinaceae</taxon>
        <taxon>Methanosarcina</taxon>
    </lineage>
</organism>
<dbReference type="Gene3D" id="1.10.575.10">
    <property type="entry name" value="P1 Nuclease"/>
    <property type="match status" value="1"/>
</dbReference>
<dbReference type="RefSeq" id="WP_235271150.1">
    <property type="nucleotide sequence ID" value="NZ_JJPR01000046.1"/>
</dbReference>
<evidence type="ECO:0008006" key="7">
    <source>
        <dbReference type="Google" id="ProtNLM"/>
    </source>
</evidence>
<dbReference type="EMBL" id="JJPX01000100">
    <property type="protein sequence ID" value="KKH09347.1"/>
    <property type="molecule type" value="Genomic_DNA"/>
</dbReference>
<name>A0A0F8IWV6_METMZ</name>
<proteinExistence type="predicted"/>
<comment type="caution">
    <text evidence="2">The sequence shown here is derived from an EMBL/GenBank/DDBJ whole genome shotgun (WGS) entry which is preliminary data.</text>
</comment>
<reference evidence="4 5" key="1">
    <citation type="journal article" date="2015" name="ISME J.">
        <title>Genomic and phenotypic differentiation among Methanosarcina mazei populations from Columbia River sediment.</title>
        <authorList>
            <person name="Youngblut N.D."/>
            <person name="Wirth J.S."/>
            <person name="Henriksen J.R."/>
            <person name="Smith M."/>
            <person name="Simon H."/>
            <person name="Metcalf W.W."/>
            <person name="Whitaker R.J."/>
        </authorList>
    </citation>
    <scope>NUCLEOTIDE SEQUENCE [LARGE SCALE GENOMIC DNA]</scope>
    <source>
        <strain evidence="1 6">3.H.A.2.6</strain>
        <strain evidence="2 5">3.H.A.2.8</strain>
        <strain evidence="3 4">3.H.M.2.7</strain>
    </source>
</reference>
<sequence length="299" mass="33647">MIAKKLGIGSLFLAMFLVCMAFVPAVSAETLTEDAADTAVEKIKSPVPEPEPTTVPDTMPESPYRYLLEADNEEQEILFSYIENCYVSDEEKKEMKKAMKDIWKRGPDQITEQDNLMLDKVAKSTAEYLNDKYGNVGIKWSGPNMHGDIIHIACIKWGVSTSNAQTANNSAPVPDTWNSGFWQSYNHYYDPVLNTGYAPTNCANRANIAKDYYNSGQYTSAYQHLGYSSHYMADLGNPMHTGKESEQYLNQWVHTSYESYVANNWNTGYNYKNVVQNTGTYYSITNPEQSAKNLEASKG</sequence>
<evidence type="ECO:0000313" key="5">
    <source>
        <dbReference type="Proteomes" id="UP000034409"/>
    </source>
</evidence>
<dbReference type="SUPFAM" id="SSF48537">
    <property type="entry name" value="Phospholipase C/P1 nuclease"/>
    <property type="match status" value="1"/>
</dbReference>
<evidence type="ECO:0000313" key="4">
    <source>
        <dbReference type="Proteomes" id="UP000034387"/>
    </source>
</evidence>
<gene>
    <name evidence="3" type="ORF">DU42_04835</name>
    <name evidence="1" type="ORF">DU57_02925</name>
    <name evidence="2" type="ORF">DU59_06650</name>
</gene>
<evidence type="ECO:0000313" key="1">
    <source>
        <dbReference type="EMBL" id="KKG88697.1"/>
    </source>
</evidence>
<dbReference type="AlphaFoldDB" id="A0A0F8IWV6"/>
<dbReference type="Proteomes" id="UP000034409">
    <property type="component" value="Unassembled WGS sequence"/>
</dbReference>
<dbReference type="Proteomes" id="UP000034387">
    <property type="component" value="Unassembled WGS sequence"/>
</dbReference>
<evidence type="ECO:0000313" key="6">
    <source>
        <dbReference type="Proteomes" id="UP000034950"/>
    </source>
</evidence>
<dbReference type="EMBL" id="JJPR01000046">
    <property type="protein sequence ID" value="KKG88697.1"/>
    <property type="molecule type" value="Genomic_DNA"/>
</dbReference>
<evidence type="ECO:0000313" key="2">
    <source>
        <dbReference type="EMBL" id="KKG94132.1"/>
    </source>
</evidence>